<dbReference type="RefSeq" id="WP_091897760.1">
    <property type="nucleotide sequence ID" value="NZ_FOSJ01000026.1"/>
</dbReference>
<gene>
    <name evidence="1" type="ORF">SAMN04488569_10264</name>
</gene>
<dbReference type="AlphaFoldDB" id="A0A1I3YWG5"/>
<proteinExistence type="predicted"/>
<dbReference type="EMBL" id="FOSJ01000026">
    <property type="protein sequence ID" value="SFK36188.1"/>
    <property type="molecule type" value="Genomic_DNA"/>
</dbReference>
<keyword evidence="2" id="KW-1185">Reference proteome</keyword>
<sequence>MKKYQYSESEKELNKVLHYHDNVLNSIPSLNPNKIKMGQNIASSEELLKKLSFSQQVCEMGSNLSHTEKKIKISNLRSWDEILKDAHNLVPDEVDLQSLFIEEELQSNERYINQLRNDFNSLNKLDETDYLICVAAGILAASVDIFLDGIPKKTKEGVTAGPLSDYIRNKFDEAIPQEKIKELERKFKVPYDLSTNYKLDEYVDGLSSWFHRYHSLGHDPILGFVFGVFDVMTGRFSAIDKKGKVISQILSDVPEGIDIFQAIGKVFGHMKSDVNTSMGLPAPLMTLFNMFQFGKIEKEKLTIAEVARGMYAQGYDFKHFCSMSISTMIIEVVVRLSYCIKRLNEGYSLKDSIPVNGFGRKLPKLQTMLFIAHSINTASNAGKIYFTKNPLAINYTEWLAFTKYSVSQLKWTLRDKPVLRDQYVESKLLEEWNDLQSVINDMWTATEEDYIVL</sequence>
<evidence type="ECO:0000313" key="2">
    <source>
        <dbReference type="Proteomes" id="UP000199589"/>
    </source>
</evidence>
<evidence type="ECO:0000313" key="1">
    <source>
        <dbReference type="EMBL" id="SFK36188.1"/>
    </source>
</evidence>
<reference evidence="2" key="1">
    <citation type="submission" date="2016-10" db="EMBL/GenBank/DDBJ databases">
        <authorList>
            <person name="Varghese N."/>
            <person name="Submissions S."/>
        </authorList>
    </citation>
    <scope>NUCLEOTIDE SEQUENCE [LARGE SCALE GENOMIC DNA]</scope>
    <source>
        <strain evidence="2">DSM 16108</strain>
    </source>
</reference>
<accession>A0A1I3YWG5</accession>
<dbReference type="Proteomes" id="UP000199589">
    <property type="component" value="Unassembled WGS sequence"/>
</dbReference>
<organism evidence="1 2">
    <name type="scientific">Marinilactibacillus piezotolerans</name>
    <dbReference type="NCBI Taxonomy" id="258723"/>
    <lineage>
        <taxon>Bacteria</taxon>
        <taxon>Bacillati</taxon>
        <taxon>Bacillota</taxon>
        <taxon>Bacilli</taxon>
        <taxon>Lactobacillales</taxon>
        <taxon>Carnobacteriaceae</taxon>
        <taxon>Marinilactibacillus</taxon>
    </lineage>
</organism>
<dbReference type="OrthoDB" id="3193516at2"/>
<name>A0A1I3YWG5_9LACT</name>
<protein>
    <submittedName>
        <fullName evidence="1">Uncharacterized protein</fullName>
    </submittedName>
</protein>